<dbReference type="InterPro" id="IPR036691">
    <property type="entry name" value="Endo/exonu/phosph_ase_sf"/>
</dbReference>
<keyword evidence="1" id="KW-0540">Nuclease</keyword>
<protein>
    <submittedName>
        <fullName evidence="1">Endonuclease</fullName>
    </submittedName>
</protein>
<organism evidence="1 2">
    <name type="scientific">Paradevosia tibetensis</name>
    <dbReference type="NCBI Taxonomy" id="1447062"/>
    <lineage>
        <taxon>Bacteria</taxon>
        <taxon>Pseudomonadati</taxon>
        <taxon>Pseudomonadota</taxon>
        <taxon>Alphaproteobacteria</taxon>
        <taxon>Hyphomicrobiales</taxon>
        <taxon>Devosiaceae</taxon>
        <taxon>Paradevosia</taxon>
    </lineage>
</organism>
<dbReference type="Pfam" id="PF03372">
    <property type="entry name" value="Exo_endo_phos"/>
    <property type="match status" value="1"/>
</dbReference>
<sequence>MISVASYNIQKSIGTDFKRRPERIVSVLGELDADVVALQEVDRRFGARVSSLSAEMLEKETDYRAVRFGVRPGSLGWHGNVILVRKNVEVLAQRAITLPALEPRGAVLADLKVGDDRLRVVGMHLGLVGLWRKRQAQAVLDALEGLEEALPTVMMGDLNEWSVNGGCLKHFAADHFVGQPGPSFPSVRPVFGFDRIITSQGLSIVESGVHGSLKAKSASDHLPVWATLSRSVEAEAAE</sequence>
<dbReference type="InterPro" id="IPR005135">
    <property type="entry name" value="Endo/exonuclease/phosphatase"/>
</dbReference>
<dbReference type="SUPFAM" id="SSF56219">
    <property type="entry name" value="DNase I-like"/>
    <property type="match status" value="1"/>
</dbReference>
<proteinExistence type="predicted"/>
<name>A0A5B9DQJ6_9HYPH</name>
<dbReference type="KEGG" id="yti:FNA67_15265"/>
<dbReference type="InterPro" id="IPR051916">
    <property type="entry name" value="GPI-anchor_lipid_remodeler"/>
</dbReference>
<keyword evidence="1" id="KW-0378">Hydrolase</keyword>
<dbReference type="GO" id="GO:0016020">
    <property type="term" value="C:membrane"/>
    <property type="evidence" value="ECO:0007669"/>
    <property type="project" value="GOC"/>
</dbReference>
<dbReference type="Gene3D" id="3.60.10.10">
    <property type="entry name" value="Endonuclease/exonuclease/phosphatase"/>
    <property type="match status" value="1"/>
</dbReference>
<accession>A0A5B9DQJ6</accession>
<dbReference type="GO" id="GO:0006506">
    <property type="term" value="P:GPI anchor biosynthetic process"/>
    <property type="evidence" value="ECO:0007669"/>
    <property type="project" value="TreeGrafter"/>
</dbReference>
<gene>
    <name evidence="1" type="ORF">FNA67_15265</name>
</gene>
<dbReference type="OrthoDB" id="9813425at2"/>
<dbReference type="GO" id="GO:0004519">
    <property type="term" value="F:endonuclease activity"/>
    <property type="evidence" value="ECO:0007669"/>
    <property type="project" value="UniProtKB-KW"/>
</dbReference>
<keyword evidence="1" id="KW-0255">Endonuclease</keyword>
<keyword evidence="2" id="KW-1185">Reference proteome</keyword>
<evidence type="ECO:0000313" key="2">
    <source>
        <dbReference type="Proteomes" id="UP000321062"/>
    </source>
</evidence>
<dbReference type="RefSeq" id="WP_147656718.1">
    <property type="nucleotide sequence ID" value="NZ_BMFM01000001.1"/>
</dbReference>
<dbReference type="AlphaFoldDB" id="A0A5B9DQJ6"/>
<dbReference type="EMBL" id="CP041690">
    <property type="protein sequence ID" value="QEE21463.1"/>
    <property type="molecule type" value="Genomic_DNA"/>
</dbReference>
<dbReference type="PANTHER" id="PTHR14859">
    <property type="entry name" value="CALCOFLUOR WHITE HYPERSENSITIVE PROTEIN PRECURSOR"/>
    <property type="match status" value="1"/>
</dbReference>
<reference evidence="1 2" key="1">
    <citation type="journal article" date="2015" name="Int. J. Syst. Evol. Microbiol.">
        <title>Youhaiella tibetensis gen. nov., sp. nov., isolated from subsurface sediment.</title>
        <authorList>
            <person name="Wang Y.X."/>
            <person name="Huang F.Q."/>
            <person name="Nogi Y."/>
            <person name="Pang S.J."/>
            <person name="Wang P.K."/>
            <person name="Lv J."/>
        </authorList>
    </citation>
    <scope>NUCLEOTIDE SEQUENCE [LARGE SCALE GENOMIC DNA]</scope>
    <source>
        <strain evidence="2">fig4</strain>
    </source>
</reference>
<dbReference type="PANTHER" id="PTHR14859:SF15">
    <property type="entry name" value="ENDONUCLEASE_EXONUCLEASE_PHOSPHATASE DOMAIN-CONTAINING PROTEIN"/>
    <property type="match status" value="1"/>
</dbReference>
<dbReference type="Proteomes" id="UP000321062">
    <property type="component" value="Chromosome"/>
</dbReference>
<evidence type="ECO:0000313" key="1">
    <source>
        <dbReference type="EMBL" id="QEE21463.1"/>
    </source>
</evidence>